<sequence length="282" mass="33361">MDFSHEAFSLEIAEYNEWQERSRINNFFELVYVIKGNGIQSVNYIPYEFKENDVHILPATKCYKYVITKSTRFLFIRFTGNYFTPSSRDMIDYSSWFSRLNFILGNHHHHPGELVQDYQDKQQIKRLVEVVLCEYQMKDICSAFVIQSTLVSILGIISRNIQKKILEGRKFTDNKFADLLSFISFNILDQTKITTAYLSDKFNISETYFSEYFKRNAAEGFQEYVLKSKLKIAESRAIYTHTQMKEIAWELGFTDSSHLNKMMKKHYGRGMKEIRNNIHPDK</sequence>
<organism evidence="5 6">
    <name type="scientific">Pedobacter cryoconitis</name>
    <dbReference type="NCBI Taxonomy" id="188932"/>
    <lineage>
        <taxon>Bacteria</taxon>
        <taxon>Pseudomonadati</taxon>
        <taxon>Bacteroidota</taxon>
        <taxon>Sphingobacteriia</taxon>
        <taxon>Sphingobacteriales</taxon>
        <taxon>Sphingobacteriaceae</taxon>
        <taxon>Pedobacter</taxon>
    </lineage>
</organism>
<evidence type="ECO:0000313" key="5">
    <source>
        <dbReference type="EMBL" id="MBB6499296.1"/>
    </source>
</evidence>
<dbReference type="InterPro" id="IPR009057">
    <property type="entry name" value="Homeodomain-like_sf"/>
</dbReference>
<evidence type="ECO:0000256" key="1">
    <source>
        <dbReference type="ARBA" id="ARBA00023015"/>
    </source>
</evidence>
<proteinExistence type="predicted"/>
<name>A0A7X0J1E0_9SPHI</name>
<dbReference type="RefSeq" id="WP_184624028.1">
    <property type="nucleotide sequence ID" value="NZ_JACHCC010000003.1"/>
</dbReference>
<dbReference type="SMART" id="SM00342">
    <property type="entry name" value="HTH_ARAC"/>
    <property type="match status" value="1"/>
</dbReference>
<dbReference type="Proteomes" id="UP000521017">
    <property type="component" value="Unassembled WGS sequence"/>
</dbReference>
<dbReference type="GO" id="GO:0043565">
    <property type="term" value="F:sequence-specific DNA binding"/>
    <property type="evidence" value="ECO:0007669"/>
    <property type="project" value="InterPro"/>
</dbReference>
<dbReference type="AlphaFoldDB" id="A0A7X0J1E0"/>
<dbReference type="Pfam" id="PF12833">
    <property type="entry name" value="HTH_18"/>
    <property type="match status" value="1"/>
</dbReference>
<feature type="domain" description="HTH araC/xylS-type" evidence="4">
    <location>
        <begin position="177"/>
        <end position="277"/>
    </location>
</feature>
<dbReference type="SUPFAM" id="SSF46689">
    <property type="entry name" value="Homeodomain-like"/>
    <property type="match status" value="1"/>
</dbReference>
<evidence type="ECO:0000256" key="2">
    <source>
        <dbReference type="ARBA" id="ARBA00023125"/>
    </source>
</evidence>
<comment type="caution">
    <text evidence="5">The sequence shown here is derived from an EMBL/GenBank/DDBJ whole genome shotgun (WGS) entry which is preliminary data.</text>
</comment>
<protein>
    <submittedName>
        <fullName evidence="5">AraC-like DNA-binding protein</fullName>
    </submittedName>
</protein>
<reference evidence="5 6" key="1">
    <citation type="submission" date="2020-08" db="EMBL/GenBank/DDBJ databases">
        <title>Genomic Encyclopedia of Type Strains, Phase IV (KMG-V): Genome sequencing to study the core and pangenomes of soil and plant-associated prokaryotes.</title>
        <authorList>
            <person name="Whitman W."/>
        </authorList>
    </citation>
    <scope>NUCLEOTIDE SEQUENCE [LARGE SCALE GENOMIC DNA]</scope>
    <source>
        <strain evidence="5 6">M2T3</strain>
    </source>
</reference>
<keyword evidence="2 5" id="KW-0238">DNA-binding</keyword>
<evidence type="ECO:0000256" key="3">
    <source>
        <dbReference type="ARBA" id="ARBA00023163"/>
    </source>
</evidence>
<evidence type="ECO:0000313" key="6">
    <source>
        <dbReference type="Proteomes" id="UP000521017"/>
    </source>
</evidence>
<dbReference type="GO" id="GO:0003700">
    <property type="term" value="F:DNA-binding transcription factor activity"/>
    <property type="evidence" value="ECO:0007669"/>
    <property type="project" value="InterPro"/>
</dbReference>
<dbReference type="InterPro" id="IPR018060">
    <property type="entry name" value="HTH_AraC"/>
</dbReference>
<keyword evidence="1" id="KW-0805">Transcription regulation</keyword>
<evidence type="ECO:0000259" key="4">
    <source>
        <dbReference type="PROSITE" id="PS01124"/>
    </source>
</evidence>
<keyword evidence="3" id="KW-0804">Transcription</keyword>
<gene>
    <name evidence="5" type="ORF">HDF25_001437</name>
</gene>
<dbReference type="PANTHER" id="PTHR43280">
    <property type="entry name" value="ARAC-FAMILY TRANSCRIPTIONAL REGULATOR"/>
    <property type="match status" value="1"/>
</dbReference>
<dbReference type="Gene3D" id="1.10.10.60">
    <property type="entry name" value="Homeodomain-like"/>
    <property type="match status" value="2"/>
</dbReference>
<accession>A0A7X0J1E0</accession>
<dbReference type="InterPro" id="IPR037923">
    <property type="entry name" value="HTH-like"/>
</dbReference>
<dbReference type="EMBL" id="JACHCC010000003">
    <property type="protein sequence ID" value="MBB6499296.1"/>
    <property type="molecule type" value="Genomic_DNA"/>
</dbReference>
<dbReference type="PANTHER" id="PTHR43280:SF2">
    <property type="entry name" value="HTH-TYPE TRANSCRIPTIONAL REGULATOR EXSA"/>
    <property type="match status" value="1"/>
</dbReference>
<dbReference type="PROSITE" id="PS01124">
    <property type="entry name" value="HTH_ARAC_FAMILY_2"/>
    <property type="match status" value="1"/>
</dbReference>
<dbReference type="SUPFAM" id="SSF51215">
    <property type="entry name" value="Regulatory protein AraC"/>
    <property type="match status" value="1"/>
</dbReference>